<feature type="transmembrane region" description="Helical" evidence="6">
    <location>
        <begin position="179"/>
        <end position="197"/>
    </location>
</feature>
<feature type="transmembrane region" description="Helical" evidence="6">
    <location>
        <begin position="12"/>
        <end position="31"/>
    </location>
</feature>
<dbReference type="EMBL" id="CAEZVN010000120">
    <property type="protein sequence ID" value="CAB4638526.1"/>
    <property type="molecule type" value="Genomic_DNA"/>
</dbReference>
<feature type="domain" description="EamA" evidence="7">
    <location>
        <begin position="152"/>
        <end position="284"/>
    </location>
</feature>
<evidence type="ECO:0000259" key="7">
    <source>
        <dbReference type="Pfam" id="PF00892"/>
    </source>
</evidence>
<evidence type="ECO:0000256" key="3">
    <source>
        <dbReference type="ARBA" id="ARBA00022692"/>
    </source>
</evidence>
<evidence type="ECO:0000256" key="6">
    <source>
        <dbReference type="SAM" id="Phobius"/>
    </source>
</evidence>
<accession>A0A6J6JNJ5</accession>
<dbReference type="PANTHER" id="PTHR42920:SF5">
    <property type="entry name" value="EAMA DOMAIN-CONTAINING PROTEIN"/>
    <property type="match status" value="1"/>
</dbReference>
<dbReference type="Pfam" id="PF00892">
    <property type="entry name" value="EamA"/>
    <property type="match status" value="2"/>
</dbReference>
<evidence type="ECO:0000256" key="4">
    <source>
        <dbReference type="ARBA" id="ARBA00022989"/>
    </source>
</evidence>
<feature type="transmembrane region" description="Helical" evidence="6">
    <location>
        <begin position="271"/>
        <end position="289"/>
    </location>
</feature>
<feature type="transmembrane region" description="Helical" evidence="6">
    <location>
        <begin position="217"/>
        <end position="235"/>
    </location>
</feature>
<dbReference type="InterPro" id="IPR051258">
    <property type="entry name" value="Diverse_Substrate_Transporter"/>
</dbReference>
<organism evidence="8">
    <name type="scientific">freshwater metagenome</name>
    <dbReference type="NCBI Taxonomy" id="449393"/>
    <lineage>
        <taxon>unclassified sequences</taxon>
        <taxon>metagenomes</taxon>
        <taxon>ecological metagenomes</taxon>
    </lineage>
</organism>
<feature type="transmembrane region" description="Helical" evidence="6">
    <location>
        <begin position="69"/>
        <end position="87"/>
    </location>
</feature>
<feature type="transmembrane region" description="Helical" evidence="6">
    <location>
        <begin position="37"/>
        <end position="57"/>
    </location>
</feature>
<evidence type="ECO:0000256" key="5">
    <source>
        <dbReference type="ARBA" id="ARBA00023136"/>
    </source>
</evidence>
<dbReference type="PANTHER" id="PTHR42920">
    <property type="entry name" value="OS03G0707200 PROTEIN-RELATED"/>
    <property type="match status" value="1"/>
</dbReference>
<reference evidence="8" key="1">
    <citation type="submission" date="2020-05" db="EMBL/GenBank/DDBJ databases">
        <authorList>
            <person name="Chiriac C."/>
            <person name="Salcher M."/>
            <person name="Ghai R."/>
            <person name="Kavagutti S V."/>
        </authorList>
    </citation>
    <scope>NUCLEOTIDE SEQUENCE</scope>
</reference>
<gene>
    <name evidence="8" type="ORF">UFOPK2001_01007</name>
</gene>
<dbReference type="AlphaFoldDB" id="A0A6J6JNJ5"/>
<sequence>MNRLASYARSAKVDIVLIGAAFVWGASYLAAKDLTEAGSLWGMMALRFSAAAGILALIRAFKPQKFSKADVLIGTAVGVGLAVVMTFETNGIAITSATNAGLIISLSIIFTPILEGFARKFWLPKRFFLAAFGAVVGVGFLVGGNGIQAPNWGDALMFGAAVLRALYQVSQGSLTSGRKLSTINLTIFQTLSAGLIFFVVDAPGTVRAALNYDPTEWLLLGFLVLLCTVYGFFAMMWGIRRTSASRIALLQGTEPIWAVFIAILFGGEHLTGFGIFGALLIIGSGYWGLGIEARAREARSLASATSPTLPAQQ</sequence>
<dbReference type="InterPro" id="IPR000620">
    <property type="entry name" value="EamA_dom"/>
</dbReference>
<comment type="subcellular location">
    <subcellularLocation>
        <location evidence="1">Cell membrane</location>
        <topology evidence="1">Multi-pass membrane protein</topology>
    </subcellularLocation>
</comment>
<dbReference type="GO" id="GO:0005886">
    <property type="term" value="C:plasma membrane"/>
    <property type="evidence" value="ECO:0007669"/>
    <property type="project" value="UniProtKB-SubCell"/>
</dbReference>
<dbReference type="SUPFAM" id="SSF103481">
    <property type="entry name" value="Multidrug resistance efflux transporter EmrE"/>
    <property type="match status" value="2"/>
</dbReference>
<feature type="transmembrane region" description="Helical" evidence="6">
    <location>
        <begin position="126"/>
        <end position="143"/>
    </location>
</feature>
<name>A0A6J6JNJ5_9ZZZZ</name>
<keyword evidence="4 6" id="KW-1133">Transmembrane helix</keyword>
<keyword evidence="3 6" id="KW-0812">Transmembrane</keyword>
<evidence type="ECO:0000256" key="2">
    <source>
        <dbReference type="ARBA" id="ARBA00022475"/>
    </source>
</evidence>
<proteinExistence type="predicted"/>
<keyword evidence="2" id="KW-1003">Cell membrane</keyword>
<protein>
    <submittedName>
        <fullName evidence="8">Unannotated protein</fullName>
    </submittedName>
</protein>
<evidence type="ECO:0000313" key="8">
    <source>
        <dbReference type="EMBL" id="CAB4638526.1"/>
    </source>
</evidence>
<dbReference type="InterPro" id="IPR037185">
    <property type="entry name" value="EmrE-like"/>
</dbReference>
<evidence type="ECO:0000256" key="1">
    <source>
        <dbReference type="ARBA" id="ARBA00004651"/>
    </source>
</evidence>
<feature type="domain" description="EamA" evidence="7">
    <location>
        <begin position="13"/>
        <end position="142"/>
    </location>
</feature>
<keyword evidence="5 6" id="KW-0472">Membrane</keyword>
<feature type="transmembrane region" description="Helical" evidence="6">
    <location>
        <begin position="93"/>
        <end position="114"/>
    </location>
</feature>